<evidence type="ECO:0000256" key="1">
    <source>
        <dbReference type="SAM" id="MobiDB-lite"/>
    </source>
</evidence>
<accession>A0AAV4D5H1</accession>
<dbReference type="Proteomes" id="UP000735302">
    <property type="component" value="Unassembled WGS sequence"/>
</dbReference>
<dbReference type="AlphaFoldDB" id="A0AAV4D5H1"/>
<gene>
    <name evidence="2" type="ORF">PoB_006593400</name>
</gene>
<keyword evidence="3" id="KW-1185">Reference proteome</keyword>
<evidence type="ECO:0000313" key="2">
    <source>
        <dbReference type="EMBL" id="GFO39429.1"/>
    </source>
</evidence>
<name>A0AAV4D5H1_9GAST</name>
<comment type="caution">
    <text evidence="2">The sequence shown here is derived from an EMBL/GenBank/DDBJ whole genome shotgun (WGS) entry which is preliminary data.</text>
</comment>
<dbReference type="EMBL" id="BLXT01007492">
    <property type="protein sequence ID" value="GFO39429.1"/>
    <property type="molecule type" value="Genomic_DNA"/>
</dbReference>
<reference evidence="2 3" key="1">
    <citation type="journal article" date="2021" name="Elife">
        <title>Chloroplast acquisition without the gene transfer in kleptoplastic sea slugs, Plakobranchus ocellatus.</title>
        <authorList>
            <person name="Maeda T."/>
            <person name="Takahashi S."/>
            <person name="Yoshida T."/>
            <person name="Shimamura S."/>
            <person name="Takaki Y."/>
            <person name="Nagai Y."/>
            <person name="Toyoda A."/>
            <person name="Suzuki Y."/>
            <person name="Arimoto A."/>
            <person name="Ishii H."/>
            <person name="Satoh N."/>
            <person name="Nishiyama T."/>
            <person name="Hasebe M."/>
            <person name="Maruyama T."/>
            <person name="Minagawa J."/>
            <person name="Obokata J."/>
            <person name="Shigenobu S."/>
        </authorList>
    </citation>
    <scope>NUCLEOTIDE SEQUENCE [LARGE SCALE GENOMIC DNA]</scope>
</reference>
<evidence type="ECO:0000313" key="3">
    <source>
        <dbReference type="Proteomes" id="UP000735302"/>
    </source>
</evidence>
<feature type="region of interest" description="Disordered" evidence="1">
    <location>
        <begin position="87"/>
        <end position="106"/>
    </location>
</feature>
<organism evidence="2 3">
    <name type="scientific">Plakobranchus ocellatus</name>
    <dbReference type="NCBI Taxonomy" id="259542"/>
    <lineage>
        <taxon>Eukaryota</taxon>
        <taxon>Metazoa</taxon>
        <taxon>Spiralia</taxon>
        <taxon>Lophotrochozoa</taxon>
        <taxon>Mollusca</taxon>
        <taxon>Gastropoda</taxon>
        <taxon>Heterobranchia</taxon>
        <taxon>Euthyneura</taxon>
        <taxon>Panpulmonata</taxon>
        <taxon>Sacoglossa</taxon>
        <taxon>Placobranchoidea</taxon>
        <taxon>Plakobranchidae</taxon>
        <taxon>Plakobranchus</taxon>
    </lineage>
</organism>
<sequence length="142" mass="16498">MPFNIEGEKKRFGNVYDFNDFVSCVRKAKYTSIIMKPQDFRAWQSGVSHHTPNRLPERPALESMVKVIFQRGRENLPFKTSFVGVEREPEIEPNSRSQPRGVHPKKNDIVNKLLPLIQTTKQAFWNKFLVNTCGKDLATDYE</sequence>
<protein>
    <submittedName>
        <fullName evidence="2">Uncharacterized protein</fullName>
    </submittedName>
</protein>
<proteinExistence type="predicted"/>